<dbReference type="EMBL" id="CP143423">
    <property type="protein sequence ID" value="WVX49095.1"/>
    <property type="molecule type" value="Genomic_DNA"/>
</dbReference>
<reference evidence="1 2" key="1">
    <citation type="submission" date="2015-07" db="EMBL/GenBank/DDBJ databases">
        <authorList>
            <person name="Voget S."/>
            <person name="Dogs M."/>
            <person name="Brinkhoff T.H."/>
            <person name="Daniel R."/>
        </authorList>
    </citation>
    <scope>NUCLEOTIDE SEQUENCE [LARGE SCALE GENOMIC DNA]</scope>
    <source>
        <strain evidence="1 2">B14</strain>
    </source>
</reference>
<accession>A0ABZ2BUF3</accession>
<gene>
    <name evidence="1" type="ORF">ROLI_021810</name>
</gene>
<reference evidence="2" key="2">
    <citation type="submission" date="2024-01" db="EMBL/GenBank/DDBJ databases">
        <title>Roseobacter fucihabitans sp. nov., isolated from the brown alga Fucus spiralis.</title>
        <authorList>
            <person name="Hahnke S."/>
            <person name="Berger M."/>
            <person name="Schlingloff A."/>
            <person name="Athale I."/>
            <person name="Neumann-Schaal M."/>
            <person name="Adenaya A."/>
            <person name="Poehlein A."/>
            <person name="Daniel R."/>
            <person name="Pertersen J."/>
            <person name="Brinkhoff T."/>
        </authorList>
    </citation>
    <scope>NUCLEOTIDE SEQUENCE [LARGE SCALE GENOMIC DNA]</scope>
    <source>
        <strain evidence="2">B14</strain>
    </source>
</reference>
<evidence type="ECO:0000313" key="1">
    <source>
        <dbReference type="EMBL" id="WVX49095.1"/>
    </source>
</evidence>
<proteinExistence type="predicted"/>
<protein>
    <submittedName>
        <fullName evidence="1">Uncharacterized protein</fullName>
    </submittedName>
</protein>
<evidence type="ECO:0000313" key="2">
    <source>
        <dbReference type="Proteomes" id="UP001318682"/>
    </source>
</evidence>
<dbReference type="Proteomes" id="UP001318682">
    <property type="component" value="Chromosome"/>
</dbReference>
<keyword evidence="2" id="KW-1185">Reference proteome</keyword>
<sequence length="56" mass="6523">MKENGIIALARSLWSELLGLFWIKSPLRMVVFEPTGAYHRAFEHVLYQGKMPFGER</sequence>
<name>A0ABZ2BUF3_9RHOB</name>
<organism evidence="1 2">
    <name type="scientific">Roseobacter fucihabitans</name>
    <dbReference type="NCBI Taxonomy" id="1537242"/>
    <lineage>
        <taxon>Bacteria</taxon>
        <taxon>Pseudomonadati</taxon>
        <taxon>Pseudomonadota</taxon>
        <taxon>Alphaproteobacteria</taxon>
        <taxon>Rhodobacterales</taxon>
        <taxon>Roseobacteraceae</taxon>
        <taxon>Roseobacter</taxon>
    </lineage>
</organism>